<keyword evidence="1" id="KW-0675">Receptor</keyword>
<reference evidence="1" key="1">
    <citation type="submission" date="2022-07" db="EMBL/GenBank/DDBJ databases">
        <title>Phylogenomic reconstructions and comparative analyses of Kickxellomycotina fungi.</title>
        <authorList>
            <person name="Reynolds N.K."/>
            <person name="Stajich J.E."/>
            <person name="Barry K."/>
            <person name="Grigoriev I.V."/>
            <person name="Crous P."/>
            <person name="Smith M.E."/>
        </authorList>
    </citation>
    <scope>NUCLEOTIDE SEQUENCE</scope>
    <source>
        <strain evidence="1">CBS 190363</strain>
    </source>
</reference>
<sequence length="158" mass="17640">MSAEESLAHLVSRYAVSSVDGRNTASYGKQHLFDSSRETCWRSEQGTPQHIQVEFKEPVKLTAIRIQFQGGFAGKATNLYDMAVGPTPICPLHPKDDNTVQVLALPEPLRETLRTRIKIQFLSSTDFYGRIIVYSLDFLGHTVKTTETKPTASKQAIN</sequence>
<proteinExistence type="predicted"/>
<keyword evidence="2" id="KW-1185">Reference proteome</keyword>
<dbReference type="Proteomes" id="UP001139981">
    <property type="component" value="Unassembled WGS sequence"/>
</dbReference>
<protein>
    <submittedName>
        <fullName evidence="1">Nuclear receptor 2C2-associated protein</fullName>
    </submittedName>
</protein>
<gene>
    <name evidence="1" type="primary">NR2C2AP</name>
    <name evidence="1" type="ORF">IWW38_004858</name>
</gene>
<name>A0ACC1LXS4_9FUNG</name>
<organism evidence="1 2">
    <name type="scientific">Coemansia aciculifera</name>
    <dbReference type="NCBI Taxonomy" id="417176"/>
    <lineage>
        <taxon>Eukaryota</taxon>
        <taxon>Fungi</taxon>
        <taxon>Fungi incertae sedis</taxon>
        <taxon>Zoopagomycota</taxon>
        <taxon>Kickxellomycotina</taxon>
        <taxon>Kickxellomycetes</taxon>
        <taxon>Kickxellales</taxon>
        <taxon>Kickxellaceae</taxon>
        <taxon>Coemansia</taxon>
    </lineage>
</organism>
<dbReference type="EMBL" id="JANBVB010001960">
    <property type="protein sequence ID" value="KAJ2888939.1"/>
    <property type="molecule type" value="Genomic_DNA"/>
</dbReference>
<comment type="caution">
    <text evidence="1">The sequence shown here is derived from an EMBL/GenBank/DDBJ whole genome shotgun (WGS) entry which is preliminary data.</text>
</comment>
<evidence type="ECO:0000313" key="1">
    <source>
        <dbReference type="EMBL" id="KAJ2888939.1"/>
    </source>
</evidence>
<accession>A0ACC1LXS4</accession>
<evidence type="ECO:0000313" key="2">
    <source>
        <dbReference type="Proteomes" id="UP001139981"/>
    </source>
</evidence>